<accession>A0A3S0W942</accession>
<evidence type="ECO:0000256" key="1">
    <source>
        <dbReference type="SAM" id="MobiDB-lite"/>
    </source>
</evidence>
<evidence type="ECO:0000313" key="4">
    <source>
        <dbReference type="Proteomes" id="UP000287023"/>
    </source>
</evidence>
<keyword evidence="4" id="KW-1185">Reference proteome</keyword>
<protein>
    <submittedName>
        <fullName evidence="3">Uncharacterized protein</fullName>
    </submittedName>
</protein>
<reference evidence="3 4" key="1">
    <citation type="submission" date="2018-12" db="EMBL/GenBank/DDBJ databases">
        <title>three novel Halomonas strain isolated from plants.</title>
        <authorList>
            <person name="Sun C."/>
        </authorList>
    </citation>
    <scope>NUCLEOTIDE SEQUENCE [LARGE SCALE GENOMIC DNA]</scope>
    <source>
        <strain evidence="3 4">JCM 18142</strain>
    </source>
</reference>
<dbReference type="AlphaFoldDB" id="A0A3S0W942"/>
<comment type="caution">
    <text evidence="3">The sequence shown here is derived from an EMBL/GenBank/DDBJ whole genome shotgun (WGS) entry which is preliminary data.</text>
</comment>
<feature type="transmembrane region" description="Helical" evidence="2">
    <location>
        <begin position="31"/>
        <end position="52"/>
    </location>
</feature>
<proteinExistence type="predicted"/>
<name>A0A3S0W942_9GAMM</name>
<evidence type="ECO:0000313" key="3">
    <source>
        <dbReference type="EMBL" id="RUR32172.1"/>
    </source>
</evidence>
<evidence type="ECO:0000256" key="2">
    <source>
        <dbReference type="SAM" id="Phobius"/>
    </source>
</evidence>
<keyword evidence="2" id="KW-1133">Transmembrane helix</keyword>
<organism evidence="3 4">
    <name type="scientific">Vreelandella nanhaiensis</name>
    <dbReference type="NCBI Taxonomy" id="1258546"/>
    <lineage>
        <taxon>Bacteria</taxon>
        <taxon>Pseudomonadati</taxon>
        <taxon>Pseudomonadota</taxon>
        <taxon>Gammaproteobacteria</taxon>
        <taxon>Oceanospirillales</taxon>
        <taxon>Halomonadaceae</taxon>
        <taxon>Vreelandella</taxon>
    </lineage>
</organism>
<sequence>MSTISVVADYVPLATGPCADDRSFPTGLVSAFLAGVVSLLSPCVLPLVPAYLSCIGGSSLPEGEATESKSRTIPWQTL</sequence>
<dbReference type="EMBL" id="RZHF01000010">
    <property type="protein sequence ID" value="RUR32172.1"/>
    <property type="molecule type" value="Genomic_DNA"/>
</dbReference>
<dbReference type="Proteomes" id="UP000287023">
    <property type="component" value="Unassembled WGS sequence"/>
</dbReference>
<keyword evidence="2" id="KW-0812">Transmembrane</keyword>
<gene>
    <name evidence="3" type="ORF">ELY38_08515</name>
</gene>
<keyword evidence="2" id="KW-0472">Membrane</keyword>
<feature type="region of interest" description="Disordered" evidence="1">
    <location>
        <begin position="58"/>
        <end position="78"/>
    </location>
</feature>